<dbReference type="Proteomes" id="UP001165063">
    <property type="component" value="Unassembled WGS sequence"/>
</dbReference>
<dbReference type="GO" id="GO:0046872">
    <property type="term" value="F:metal ion binding"/>
    <property type="evidence" value="ECO:0007669"/>
    <property type="project" value="InterPro"/>
</dbReference>
<dbReference type="PANTHER" id="PTHR11851:SF49">
    <property type="entry name" value="MITOCHONDRIAL-PROCESSING PEPTIDASE SUBUNIT ALPHA"/>
    <property type="match status" value="1"/>
</dbReference>
<evidence type="ECO:0000259" key="4">
    <source>
        <dbReference type="Pfam" id="PF05193"/>
    </source>
</evidence>
<evidence type="ECO:0000313" key="6">
    <source>
        <dbReference type="Proteomes" id="UP001165063"/>
    </source>
</evidence>
<evidence type="ECO:0000259" key="3">
    <source>
        <dbReference type="Pfam" id="PF00675"/>
    </source>
</evidence>
<evidence type="ECO:0000256" key="1">
    <source>
        <dbReference type="ARBA" id="ARBA00002123"/>
    </source>
</evidence>
<sequence length="475" mass="53089">MLNAFKRCYSTAPASQLIKTKTLSNGTRLIVDETPSYFSAIGMYVDAGSRYESRYGLTGCSHIMDKMGFKSTESFTNSEMLKRLNHLGGNFMCSSSRETMIYQASVFNNDTETMFKLLSETVSKPKLAQEELDDVLNNTSYELNEIWLQSDLILPELFQQVAYNNTNLGNPLLCPADQLGNITREKLLKYRQLFYNPERLVVSMNGVQLQQAEELAEKYLGDFKSTSTEQIIKDKAVYTGGEYSLPSPDLAYLGQEFHHIYVGFQGVSILDPDVYKLAVLQMLIGGGGSFSAGGPGKGMYSRAYTRILNQYGFIESCKSFIHNYTDDGLFGISLSCIPQANKVMGELIGYEFSLLMDHNVGNGGLSEKEVARAKNQLKSSLIMNLESKMVQLEDSGRQLQIFGKREDIKEMCRKIDEVTREQLIELSRRVLTGSQPTVLIQGDRDSFGDIKGALAKYGIGVGATKQEPAKKKGWW</sequence>
<dbReference type="GO" id="GO:0006627">
    <property type="term" value="P:protein processing involved in protein targeting to mitochondrion"/>
    <property type="evidence" value="ECO:0007669"/>
    <property type="project" value="TreeGrafter"/>
</dbReference>
<dbReference type="InterPro" id="IPR011249">
    <property type="entry name" value="Metalloenz_LuxS/M16"/>
</dbReference>
<evidence type="ECO:0000256" key="2">
    <source>
        <dbReference type="ARBA" id="ARBA00007261"/>
    </source>
</evidence>
<dbReference type="Pfam" id="PF05193">
    <property type="entry name" value="Peptidase_M16_C"/>
    <property type="match status" value="1"/>
</dbReference>
<dbReference type="InterPro" id="IPR050361">
    <property type="entry name" value="MPP/UQCRC_Complex"/>
</dbReference>
<name>A0A9W6SVG1_AMBMO</name>
<feature type="domain" description="Peptidase M16 N-terminal" evidence="3">
    <location>
        <begin position="32"/>
        <end position="175"/>
    </location>
</feature>
<dbReference type="Pfam" id="PF00675">
    <property type="entry name" value="Peptidase_M16"/>
    <property type="match status" value="1"/>
</dbReference>
<dbReference type="InterPro" id="IPR007863">
    <property type="entry name" value="Peptidase_M16_C"/>
</dbReference>
<comment type="caution">
    <text evidence="5">The sequence shown here is derived from an EMBL/GenBank/DDBJ whole genome shotgun (WGS) entry which is preliminary data.</text>
</comment>
<dbReference type="PANTHER" id="PTHR11851">
    <property type="entry name" value="METALLOPROTEASE"/>
    <property type="match status" value="1"/>
</dbReference>
<keyword evidence="6" id="KW-1185">Reference proteome</keyword>
<comment type="function">
    <text evidence="1">Substrate recognition and binding subunit of the essential mitochondrial processing protease (MPP), which cleaves the mitochondrial sequence off newly imported precursors proteins.</text>
</comment>
<reference evidence="5" key="1">
    <citation type="submission" date="2023-04" db="EMBL/GenBank/DDBJ databases">
        <title>Ambrosiozyma monospora NBRC 1965.</title>
        <authorList>
            <person name="Ichikawa N."/>
            <person name="Sato H."/>
            <person name="Tonouchi N."/>
        </authorList>
    </citation>
    <scope>NUCLEOTIDE SEQUENCE</scope>
    <source>
        <strain evidence="5">NBRC 1965</strain>
    </source>
</reference>
<proteinExistence type="inferred from homology"/>
<dbReference type="OrthoDB" id="277191at2759"/>
<feature type="domain" description="Peptidase M16 C-terminal" evidence="4">
    <location>
        <begin position="181"/>
        <end position="377"/>
    </location>
</feature>
<evidence type="ECO:0000313" key="5">
    <source>
        <dbReference type="EMBL" id="GME67463.1"/>
    </source>
</evidence>
<organism evidence="5 6">
    <name type="scientific">Ambrosiozyma monospora</name>
    <name type="common">Yeast</name>
    <name type="synonym">Endomycopsis monosporus</name>
    <dbReference type="NCBI Taxonomy" id="43982"/>
    <lineage>
        <taxon>Eukaryota</taxon>
        <taxon>Fungi</taxon>
        <taxon>Dikarya</taxon>
        <taxon>Ascomycota</taxon>
        <taxon>Saccharomycotina</taxon>
        <taxon>Pichiomycetes</taxon>
        <taxon>Pichiales</taxon>
        <taxon>Pichiaceae</taxon>
        <taxon>Ambrosiozyma</taxon>
    </lineage>
</organism>
<dbReference type="GO" id="GO:0005739">
    <property type="term" value="C:mitochondrion"/>
    <property type="evidence" value="ECO:0007669"/>
    <property type="project" value="TreeGrafter"/>
</dbReference>
<protein>
    <submittedName>
        <fullName evidence="5">Unnamed protein product</fullName>
    </submittedName>
</protein>
<dbReference type="EMBL" id="BSXU01008843">
    <property type="protein sequence ID" value="GME67463.1"/>
    <property type="molecule type" value="Genomic_DNA"/>
</dbReference>
<dbReference type="SUPFAM" id="SSF63411">
    <property type="entry name" value="LuxS/MPP-like metallohydrolase"/>
    <property type="match status" value="2"/>
</dbReference>
<accession>A0A9W6SVG1</accession>
<comment type="similarity">
    <text evidence="2">Belongs to the peptidase M16 family.</text>
</comment>
<gene>
    <name evidence="5" type="ORF">Amon01_000885700</name>
</gene>
<dbReference type="Gene3D" id="3.30.830.10">
    <property type="entry name" value="Metalloenzyme, LuxS/M16 peptidase-like"/>
    <property type="match status" value="2"/>
</dbReference>
<dbReference type="AlphaFoldDB" id="A0A9W6SVG1"/>
<dbReference type="InterPro" id="IPR011765">
    <property type="entry name" value="Pept_M16_N"/>
</dbReference>